<comment type="similarity">
    <text evidence="2">Belongs to the monovalent cation:proton antiporter 1 (CPA1) transporter (TC 2.A.36) family.</text>
</comment>
<evidence type="ECO:0000256" key="2">
    <source>
        <dbReference type="ARBA" id="ARBA00007367"/>
    </source>
</evidence>
<feature type="transmembrane region" description="Helical" evidence="12">
    <location>
        <begin position="111"/>
        <end position="132"/>
    </location>
</feature>
<evidence type="ECO:0000313" key="15">
    <source>
        <dbReference type="Proteomes" id="UP000283095"/>
    </source>
</evidence>
<comment type="subcellular location">
    <subcellularLocation>
        <location evidence="1">Cell membrane</location>
        <topology evidence="1">Multi-pass membrane protein</topology>
    </subcellularLocation>
</comment>
<dbReference type="GO" id="GO:0005886">
    <property type="term" value="C:plasma membrane"/>
    <property type="evidence" value="ECO:0007669"/>
    <property type="project" value="UniProtKB-SubCell"/>
</dbReference>
<feature type="transmembrane region" description="Helical" evidence="12">
    <location>
        <begin position="50"/>
        <end position="68"/>
    </location>
</feature>
<keyword evidence="7 12" id="KW-1133">Transmembrane helix</keyword>
<evidence type="ECO:0000256" key="8">
    <source>
        <dbReference type="ARBA" id="ARBA00023053"/>
    </source>
</evidence>
<evidence type="ECO:0000256" key="6">
    <source>
        <dbReference type="ARBA" id="ARBA00022692"/>
    </source>
</evidence>
<evidence type="ECO:0000259" key="13">
    <source>
        <dbReference type="Pfam" id="PF00999"/>
    </source>
</evidence>
<feature type="transmembrane region" description="Helical" evidence="12">
    <location>
        <begin position="180"/>
        <end position="199"/>
    </location>
</feature>
<feature type="transmembrane region" description="Helical" evidence="12">
    <location>
        <begin position="25"/>
        <end position="43"/>
    </location>
</feature>
<dbReference type="RefSeq" id="WP_257467451.1">
    <property type="nucleotide sequence ID" value="NZ_CP026095.1"/>
</dbReference>
<evidence type="ECO:0000256" key="12">
    <source>
        <dbReference type="SAM" id="Phobius"/>
    </source>
</evidence>
<feature type="transmembrane region" description="Helical" evidence="12">
    <location>
        <begin position="296"/>
        <end position="316"/>
    </location>
</feature>
<feature type="transmembrane region" description="Helical" evidence="12">
    <location>
        <begin position="211"/>
        <end position="231"/>
    </location>
</feature>
<dbReference type="AlphaFoldDB" id="A0A3T0KWZ7"/>
<evidence type="ECO:0000256" key="7">
    <source>
        <dbReference type="ARBA" id="ARBA00022989"/>
    </source>
</evidence>
<feature type="transmembrane region" description="Helical" evidence="12">
    <location>
        <begin position="138"/>
        <end position="159"/>
    </location>
</feature>
<dbReference type="GO" id="GO:0015386">
    <property type="term" value="F:potassium:proton antiporter activity"/>
    <property type="evidence" value="ECO:0007669"/>
    <property type="project" value="TreeGrafter"/>
</dbReference>
<dbReference type="GO" id="GO:0098719">
    <property type="term" value="P:sodium ion import across plasma membrane"/>
    <property type="evidence" value="ECO:0007669"/>
    <property type="project" value="TreeGrafter"/>
</dbReference>
<evidence type="ECO:0000256" key="1">
    <source>
        <dbReference type="ARBA" id="ARBA00004651"/>
    </source>
</evidence>
<keyword evidence="8" id="KW-0915">Sodium</keyword>
<dbReference type="Pfam" id="PF00999">
    <property type="entry name" value="Na_H_Exchanger"/>
    <property type="match status" value="1"/>
</dbReference>
<evidence type="ECO:0000256" key="3">
    <source>
        <dbReference type="ARBA" id="ARBA00022448"/>
    </source>
</evidence>
<dbReference type="PANTHER" id="PTHR10110:SF195">
    <property type="entry name" value="NA(+)_H(+) ANTIPORTER NHAS2"/>
    <property type="match status" value="1"/>
</dbReference>
<protein>
    <recommendedName>
        <fullName evidence="13">Cation/H+ exchanger transmembrane domain-containing protein</fullName>
    </recommendedName>
</protein>
<dbReference type="Gene3D" id="6.10.140.1330">
    <property type="match status" value="1"/>
</dbReference>
<keyword evidence="4" id="KW-0050">Antiport</keyword>
<dbReference type="Proteomes" id="UP000283095">
    <property type="component" value="Chromosome"/>
</dbReference>
<dbReference type="EMBL" id="CP026095">
    <property type="protein sequence ID" value="AZV44866.1"/>
    <property type="molecule type" value="Genomic_DNA"/>
</dbReference>
<feature type="transmembrane region" description="Helical" evidence="12">
    <location>
        <begin position="391"/>
        <end position="414"/>
    </location>
</feature>
<evidence type="ECO:0000256" key="11">
    <source>
        <dbReference type="ARBA" id="ARBA00023201"/>
    </source>
</evidence>
<evidence type="ECO:0000256" key="10">
    <source>
        <dbReference type="ARBA" id="ARBA00023136"/>
    </source>
</evidence>
<feature type="transmembrane region" description="Helical" evidence="12">
    <location>
        <begin position="80"/>
        <end position="99"/>
    </location>
</feature>
<reference evidence="14 15" key="1">
    <citation type="submission" date="2018-01" db="EMBL/GenBank/DDBJ databases">
        <title>Bacillus asahii Genome sequencing and assembly.</title>
        <authorList>
            <person name="Jiang H."/>
            <person name="Feng Y."/>
            <person name="Zhao F."/>
            <person name="Lin X."/>
        </authorList>
    </citation>
    <scope>NUCLEOTIDE SEQUENCE [LARGE SCALE GENOMIC DNA]</scope>
    <source>
        <strain evidence="14 15">OM18</strain>
    </source>
</reference>
<gene>
    <name evidence="14" type="ORF">BAOM_4286</name>
</gene>
<organism evidence="14 15">
    <name type="scientific">Peribacillus asahii</name>
    <dbReference type="NCBI Taxonomy" id="228899"/>
    <lineage>
        <taxon>Bacteria</taxon>
        <taxon>Bacillati</taxon>
        <taxon>Bacillota</taxon>
        <taxon>Bacilli</taxon>
        <taxon>Bacillales</taxon>
        <taxon>Bacillaceae</taxon>
        <taxon>Peribacillus</taxon>
    </lineage>
</organism>
<feature type="domain" description="Cation/H+ exchanger transmembrane" evidence="13">
    <location>
        <begin position="37"/>
        <end position="415"/>
    </location>
</feature>
<dbReference type="KEGG" id="pasa:BAOM_4286"/>
<keyword evidence="5" id="KW-1003">Cell membrane</keyword>
<sequence>MMKHFILMSVHPSSSFTAQSFNEIMIQLIILLTVSVVVASYAYHKKIPYSLPLVIIGLVLGMLNLPIIDESRDFITNSETFQIFVISIFLPALLGEATLKLPFHHLKENKAPILALAIGGTLITYVVIGFASHYLLEVSVIVAFTFAALMSPTDPISVLQIFKPLGVHKRMNAIMEGESLFNDGVGVVLFKISSIYLLVYMEMGVAGFGQGLLLFLKFAVGGLVIGLIIGYIGSISIKKIDNYPLEIAISIIVFFGSFLIGETVHVSGVIAVVVAGLLFGNYGGKIGMSPVTKLNIYNFYDVIAFIANSIIFLMVGLEISRIDVQGKWGMIIISIIIVLIGRSVAVYASLAWLKEIPSSWKHILNYGGLKGSLSIALALSLPRTFEGREEIIVLTFSVVIFSLLFQGLTIKSLINKLGIIEKQNHIWEYEEVIANLNRSKTSISTWSDMKEESLLTEKDYQDLVNLENEKLKKYNQALDQLYSLYPQIKEEQLRDAKRESLYNQYHELGKLVSKEVISQSILERKQKEILEEVENLS</sequence>
<dbReference type="InterPro" id="IPR006153">
    <property type="entry name" value="Cation/H_exchanger_TM"/>
</dbReference>
<keyword evidence="3" id="KW-0813">Transport</keyword>
<keyword evidence="11" id="KW-0739">Sodium transport</keyword>
<name>A0A3T0KWZ7_9BACI</name>
<keyword evidence="6 12" id="KW-0812">Transmembrane</keyword>
<evidence type="ECO:0000313" key="14">
    <source>
        <dbReference type="EMBL" id="AZV44866.1"/>
    </source>
</evidence>
<feature type="transmembrane region" description="Helical" evidence="12">
    <location>
        <begin position="243"/>
        <end position="260"/>
    </location>
</feature>
<dbReference type="PANTHER" id="PTHR10110">
    <property type="entry name" value="SODIUM/HYDROGEN EXCHANGER"/>
    <property type="match status" value="1"/>
</dbReference>
<keyword evidence="9" id="KW-0406">Ion transport</keyword>
<proteinExistence type="inferred from homology"/>
<feature type="transmembrane region" description="Helical" evidence="12">
    <location>
        <begin position="328"/>
        <end position="351"/>
    </location>
</feature>
<dbReference type="GO" id="GO:0051453">
    <property type="term" value="P:regulation of intracellular pH"/>
    <property type="evidence" value="ECO:0007669"/>
    <property type="project" value="TreeGrafter"/>
</dbReference>
<evidence type="ECO:0000256" key="4">
    <source>
        <dbReference type="ARBA" id="ARBA00022449"/>
    </source>
</evidence>
<dbReference type="InterPro" id="IPR018422">
    <property type="entry name" value="Cation/H_exchanger_CPA1"/>
</dbReference>
<dbReference type="GO" id="GO:0015385">
    <property type="term" value="F:sodium:proton antiporter activity"/>
    <property type="evidence" value="ECO:0007669"/>
    <property type="project" value="InterPro"/>
</dbReference>
<evidence type="ECO:0000256" key="5">
    <source>
        <dbReference type="ARBA" id="ARBA00022475"/>
    </source>
</evidence>
<accession>A0A3T0KWZ7</accession>
<evidence type="ECO:0000256" key="9">
    <source>
        <dbReference type="ARBA" id="ARBA00023065"/>
    </source>
</evidence>
<keyword evidence="10 12" id="KW-0472">Membrane</keyword>